<feature type="chain" id="PRO_5043498019" description="Tumor suppressor candidate 3" evidence="14">
    <location>
        <begin position="23"/>
        <end position="331"/>
    </location>
</feature>
<evidence type="ECO:0000256" key="8">
    <source>
        <dbReference type="ARBA" id="ARBA00022842"/>
    </source>
</evidence>
<dbReference type="EMBL" id="JARGDH010000005">
    <property type="protein sequence ID" value="KAL0268147.1"/>
    <property type="molecule type" value="Genomic_DNA"/>
</dbReference>
<dbReference type="GO" id="GO:0008250">
    <property type="term" value="C:oligosaccharyltransferase complex"/>
    <property type="evidence" value="ECO:0007669"/>
    <property type="project" value="TreeGrafter"/>
</dbReference>
<evidence type="ECO:0000256" key="7">
    <source>
        <dbReference type="ARBA" id="ARBA00022824"/>
    </source>
</evidence>
<keyword evidence="8" id="KW-0460">Magnesium</keyword>
<name>A0AAW2HEF9_9NEOP</name>
<protein>
    <recommendedName>
        <fullName evidence="16">Tumor suppressor candidate 3</fullName>
    </recommendedName>
</protein>
<evidence type="ECO:0000313" key="15">
    <source>
        <dbReference type="EMBL" id="KAL0268147.1"/>
    </source>
</evidence>
<organism evidence="15">
    <name type="scientific">Menopon gallinae</name>
    <name type="common">poultry shaft louse</name>
    <dbReference type="NCBI Taxonomy" id="328185"/>
    <lineage>
        <taxon>Eukaryota</taxon>
        <taxon>Metazoa</taxon>
        <taxon>Ecdysozoa</taxon>
        <taxon>Arthropoda</taxon>
        <taxon>Hexapoda</taxon>
        <taxon>Insecta</taxon>
        <taxon>Pterygota</taxon>
        <taxon>Neoptera</taxon>
        <taxon>Paraneoptera</taxon>
        <taxon>Psocodea</taxon>
        <taxon>Troctomorpha</taxon>
        <taxon>Phthiraptera</taxon>
        <taxon>Amblycera</taxon>
        <taxon>Menoponidae</taxon>
        <taxon>Menopon</taxon>
    </lineage>
</organism>
<keyword evidence="9 13" id="KW-1133">Transmembrane helix</keyword>
<evidence type="ECO:0000256" key="5">
    <source>
        <dbReference type="ARBA" id="ARBA00022692"/>
    </source>
</evidence>
<feature type="signal peptide" evidence="14">
    <location>
        <begin position="1"/>
        <end position="22"/>
    </location>
</feature>
<dbReference type="InterPro" id="IPR021149">
    <property type="entry name" value="OligosaccharylTrfase_OST3/OST6"/>
</dbReference>
<dbReference type="SUPFAM" id="SSF52833">
    <property type="entry name" value="Thioredoxin-like"/>
    <property type="match status" value="1"/>
</dbReference>
<evidence type="ECO:0000256" key="11">
    <source>
        <dbReference type="ARBA" id="ARBA00023157"/>
    </source>
</evidence>
<evidence type="ECO:0000256" key="3">
    <source>
        <dbReference type="ARBA" id="ARBA00009561"/>
    </source>
</evidence>
<dbReference type="AlphaFoldDB" id="A0AAW2HEF9"/>
<keyword evidence="7" id="KW-0256">Endoplasmic reticulum</keyword>
<keyword evidence="10 13" id="KW-0472">Membrane</keyword>
<evidence type="ECO:0000256" key="2">
    <source>
        <dbReference type="ARBA" id="ARBA00004477"/>
    </source>
</evidence>
<dbReference type="PANTHER" id="PTHR12692:SF0">
    <property type="entry name" value="GH11935P"/>
    <property type="match status" value="1"/>
</dbReference>
<comment type="function">
    <text evidence="1">Subunit of the oligosaccharyl transferase (OST) complex that catalyzes the initial transfer of a defined glycan (Glc(3)Man(9)GlcNAc(2) in eukaryotes) from the lipid carrier dolichol-pyrophosphate to an asparagine residue within an Asn-X-Ser/Thr consensus motif in nascent polypeptide chains, the first step in protein N-glycosylation. N-glycosylation occurs cotranslationally and the complex associates with the Sec61 complex at the channel-forming translocon complex that mediates protein translocation across the endoplasmic reticulum (ER). All subunits are required for a maximal enzyme activity.</text>
</comment>
<accession>A0AAW2HEF9</accession>
<evidence type="ECO:0008006" key="16">
    <source>
        <dbReference type="Google" id="ProtNLM"/>
    </source>
</evidence>
<keyword evidence="6 14" id="KW-0732">Signal</keyword>
<feature type="transmembrane region" description="Helical" evidence="13">
    <location>
        <begin position="297"/>
        <end position="317"/>
    </location>
</feature>
<evidence type="ECO:0000256" key="1">
    <source>
        <dbReference type="ARBA" id="ARBA00002791"/>
    </source>
</evidence>
<evidence type="ECO:0000256" key="6">
    <source>
        <dbReference type="ARBA" id="ARBA00022729"/>
    </source>
</evidence>
<evidence type="ECO:0000256" key="14">
    <source>
        <dbReference type="SAM" id="SignalP"/>
    </source>
</evidence>
<keyword evidence="11" id="KW-1015">Disulfide bond</keyword>
<evidence type="ECO:0000256" key="12">
    <source>
        <dbReference type="ARBA" id="ARBA00043952"/>
    </source>
</evidence>
<gene>
    <name evidence="15" type="ORF">PYX00_010201</name>
</gene>
<dbReference type="Pfam" id="PF04756">
    <property type="entry name" value="OST3_OST6"/>
    <property type="match status" value="1"/>
</dbReference>
<comment type="caution">
    <text evidence="15">The sequence shown here is derived from an EMBL/GenBank/DDBJ whole genome shotgun (WGS) entry which is preliminary data.</text>
</comment>
<feature type="transmembrane region" description="Helical" evidence="13">
    <location>
        <begin position="213"/>
        <end position="233"/>
    </location>
</feature>
<dbReference type="InterPro" id="IPR036249">
    <property type="entry name" value="Thioredoxin-like_sf"/>
</dbReference>
<keyword evidence="5 13" id="KW-0812">Transmembrane</keyword>
<reference evidence="15" key="1">
    <citation type="journal article" date="2024" name="Gigascience">
        <title>Chromosome-level genome of the poultry shaft louse Menopon gallinae provides insight into the host-switching and adaptive evolution of parasitic lice.</title>
        <authorList>
            <person name="Xu Y."/>
            <person name="Ma L."/>
            <person name="Liu S."/>
            <person name="Liang Y."/>
            <person name="Liu Q."/>
            <person name="He Z."/>
            <person name="Tian L."/>
            <person name="Duan Y."/>
            <person name="Cai W."/>
            <person name="Li H."/>
            <person name="Song F."/>
        </authorList>
    </citation>
    <scope>NUCLEOTIDE SEQUENCE</scope>
    <source>
        <strain evidence="15">Cailab_2023a</strain>
    </source>
</reference>
<evidence type="ECO:0000256" key="13">
    <source>
        <dbReference type="SAM" id="Phobius"/>
    </source>
</evidence>
<dbReference type="FunFam" id="3.40.30.10:FF:000009">
    <property type="entry name" value="Tumor suppressor candidate 3"/>
    <property type="match status" value="1"/>
</dbReference>
<dbReference type="GO" id="GO:0015693">
    <property type="term" value="P:magnesium ion transport"/>
    <property type="evidence" value="ECO:0007669"/>
    <property type="project" value="UniProtKB-ARBA"/>
</dbReference>
<comment type="pathway">
    <text evidence="12">Protein modification.</text>
</comment>
<evidence type="ECO:0000256" key="4">
    <source>
        <dbReference type="ARBA" id="ARBA00022448"/>
    </source>
</evidence>
<evidence type="ECO:0000256" key="10">
    <source>
        <dbReference type="ARBA" id="ARBA00023136"/>
    </source>
</evidence>
<dbReference type="PANTHER" id="PTHR12692">
    <property type="entry name" value="DOLICHYL-DIPHOSPHOOLIGOSACCHARIDE--PROTEIN GLYCOSYLTRANSFERASE-RELATED"/>
    <property type="match status" value="1"/>
</dbReference>
<comment type="similarity">
    <text evidence="3">Belongs to the OST3/OST6 family.</text>
</comment>
<keyword evidence="4" id="KW-0813">Transport</keyword>
<feature type="transmembrane region" description="Helical" evidence="13">
    <location>
        <begin position="181"/>
        <end position="201"/>
    </location>
</feature>
<proteinExistence type="inferred from homology"/>
<evidence type="ECO:0000256" key="9">
    <source>
        <dbReference type="ARBA" id="ARBA00022989"/>
    </source>
</evidence>
<dbReference type="GO" id="GO:0018279">
    <property type="term" value="P:protein N-linked glycosylation via asparagine"/>
    <property type="evidence" value="ECO:0007669"/>
    <property type="project" value="TreeGrafter"/>
</dbReference>
<dbReference type="Gene3D" id="3.40.30.10">
    <property type="entry name" value="Glutaredoxin"/>
    <property type="match status" value="1"/>
</dbReference>
<comment type="subcellular location">
    <subcellularLocation>
        <location evidence="2">Endoplasmic reticulum membrane</location>
        <topology evidence="2">Multi-pass membrane protein</topology>
    </subcellularLocation>
</comment>
<feature type="transmembrane region" description="Helical" evidence="13">
    <location>
        <begin position="266"/>
        <end position="285"/>
    </location>
</feature>
<sequence length="331" mass="37603">MKLIYLFVSFLWLYSEISTTLAQPRKREGLSLGEKFQFMSGKSLRKPIIRINGGIFKDYIKSSPRNYSVIVMFTAMASQRMCTICSVANDEFQIVANSFRYSQAFTNKLFFGVVDFDEGSDVFNLMRLNTAPTFIHFPPKGKPKPADTMDIQRVGFSAETIAKWIAERTDVQIRVIRPQNYAGSVGIIILITIISGFLYFRRNSLDFSRFKNKTLWGVFSLIFTLAMVSGQMWNHIRSPPFVHTAQNGGIAYIHGSSQAQFISETYIIIALDGLIVLGMILMTESARKKGDVKRRKALAVIGLCLFAIFFSVLLMIFRSKAHGYPFSFLFR</sequence>